<dbReference type="PANTHER" id="PTHR10177">
    <property type="entry name" value="CYCLINS"/>
    <property type="match status" value="1"/>
</dbReference>
<evidence type="ECO:0000259" key="5">
    <source>
        <dbReference type="SMART" id="SM00385"/>
    </source>
</evidence>
<dbReference type="GO" id="GO:0016538">
    <property type="term" value="F:cyclin-dependent protein serine/threonine kinase regulator activity"/>
    <property type="evidence" value="ECO:0007669"/>
    <property type="project" value="InterPro"/>
</dbReference>
<keyword evidence="1" id="KW-0132">Cell division</keyword>
<dbReference type="SMART" id="SM00385">
    <property type="entry name" value="CYCLIN"/>
    <property type="match status" value="2"/>
</dbReference>
<name>A0A3Q0JFZ7_DIACI</name>
<dbReference type="Pfam" id="PF02984">
    <property type="entry name" value="Cyclin_C"/>
    <property type="match status" value="1"/>
</dbReference>
<dbReference type="InterPro" id="IPR039361">
    <property type="entry name" value="Cyclin"/>
</dbReference>
<dbReference type="InterPro" id="IPR036915">
    <property type="entry name" value="Cyclin-like_sf"/>
</dbReference>
<sequence length="274" mass="31243">MNLIRGFFVYFLYDHIKAVVAQKPPTLKAPTRQTTVSKRLVRNDSTASILCSQLENNKVASLDLAKCEQDLNNVSLEEDVDLSDVGDPFLLGDYVKDIYNYLFDLEKRYTIQEDYLQVGSQAHLKEMFNCFSLRFLLQLEPAVTKSNLQCVGVAAMFLASKYEEIQMPDVTEFASMTENYVKVKDILIMEVLIIQKLGFDFSRPHPLAFLRRFSKVAKAGKFCHIYSKYFIELALNDYSLVHERPSRIAAAAVYLAHVHSSNPTIKRTLSTSNT</sequence>
<dbReference type="AlphaFoldDB" id="A0A3Q0JFZ7"/>
<dbReference type="SUPFAM" id="SSF47954">
    <property type="entry name" value="Cyclin-like"/>
    <property type="match status" value="2"/>
</dbReference>
<evidence type="ECO:0000256" key="3">
    <source>
        <dbReference type="ARBA" id="ARBA00023306"/>
    </source>
</evidence>
<dbReference type="GO" id="GO:0051301">
    <property type="term" value="P:cell division"/>
    <property type="evidence" value="ECO:0007669"/>
    <property type="project" value="UniProtKB-KW"/>
</dbReference>
<reference evidence="7" key="1">
    <citation type="submission" date="2025-08" db="UniProtKB">
        <authorList>
            <consortium name="RefSeq"/>
        </authorList>
    </citation>
    <scope>IDENTIFICATION</scope>
</reference>
<feature type="domain" description="Cyclin-like" evidence="5">
    <location>
        <begin position="208"/>
        <end position="274"/>
    </location>
</feature>
<dbReference type="Proteomes" id="UP000079169">
    <property type="component" value="Unplaced"/>
</dbReference>
<keyword evidence="2 4" id="KW-0195">Cyclin</keyword>
<proteinExistence type="inferred from homology"/>
<dbReference type="InterPro" id="IPR046965">
    <property type="entry name" value="Cyclin_A/B-like"/>
</dbReference>
<comment type="similarity">
    <text evidence="4">Belongs to the cyclin family.</text>
</comment>
<dbReference type="STRING" id="121845.A0A3Q0JFZ7"/>
<dbReference type="GO" id="GO:0044772">
    <property type="term" value="P:mitotic cell cycle phase transition"/>
    <property type="evidence" value="ECO:0007669"/>
    <property type="project" value="InterPro"/>
</dbReference>
<evidence type="ECO:0000256" key="2">
    <source>
        <dbReference type="ARBA" id="ARBA00023127"/>
    </source>
</evidence>
<dbReference type="GeneID" id="103517861"/>
<dbReference type="InterPro" id="IPR013763">
    <property type="entry name" value="Cyclin-like_dom"/>
</dbReference>
<dbReference type="Gene3D" id="1.10.472.10">
    <property type="entry name" value="Cyclin-like"/>
    <property type="match status" value="2"/>
</dbReference>
<dbReference type="RefSeq" id="XP_026685615.1">
    <property type="nucleotide sequence ID" value="XM_026829814.1"/>
</dbReference>
<dbReference type="PIRSF" id="PIRSF001771">
    <property type="entry name" value="Cyclin_A_B_D_E"/>
    <property type="match status" value="1"/>
</dbReference>
<keyword evidence="6" id="KW-1185">Reference proteome</keyword>
<dbReference type="Pfam" id="PF00134">
    <property type="entry name" value="Cyclin_N"/>
    <property type="match status" value="1"/>
</dbReference>
<dbReference type="InterPro" id="IPR006671">
    <property type="entry name" value="Cyclin_N"/>
</dbReference>
<keyword evidence="3" id="KW-0131">Cell cycle</keyword>
<feature type="domain" description="Cyclin-like" evidence="5">
    <location>
        <begin position="100"/>
        <end position="195"/>
    </location>
</feature>
<accession>A0A3Q0JFZ7</accession>
<dbReference type="InterPro" id="IPR004367">
    <property type="entry name" value="Cyclin_C-dom"/>
</dbReference>
<dbReference type="PaxDb" id="121845-A0A3Q0JFZ7"/>
<evidence type="ECO:0000256" key="4">
    <source>
        <dbReference type="RuleBase" id="RU000383"/>
    </source>
</evidence>
<protein>
    <submittedName>
        <fullName evidence="7">G2/mitotic-specific cyclin-B2-like</fullName>
    </submittedName>
</protein>
<evidence type="ECO:0000256" key="1">
    <source>
        <dbReference type="ARBA" id="ARBA00022618"/>
    </source>
</evidence>
<evidence type="ECO:0000313" key="6">
    <source>
        <dbReference type="Proteomes" id="UP000079169"/>
    </source>
</evidence>
<organism evidence="6 7">
    <name type="scientific">Diaphorina citri</name>
    <name type="common">Asian citrus psyllid</name>
    <dbReference type="NCBI Taxonomy" id="121845"/>
    <lineage>
        <taxon>Eukaryota</taxon>
        <taxon>Metazoa</taxon>
        <taxon>Ecdysozoa</taxon>
        <taxon>Arthropoda</taxon>
        <taxon>Hexapoda</taxon>
        <taxon>Insecta</taxon>
        <taxon>Pterygota</taxon>
        <taxon>Neoptera</taxon>
        <taxon>Paraneoptera</taxon>
        <taxon>Hemiptera</taxon>
        <taxon>Sternorrhyncha</taxon>
        <taxon>Psylloidea</taxon>
        <taxon>Psyllidae</taxon>
        <taxon>Diaphorininae</taxon>
        <taxon>Diaphorina</taxon>
    </lineage>
</organism>
<evidence type="ECO:0000313" key="7">
    <source>
        <dbReference type="RefSeq" id="XP_026685615.1"/>
    </source>
</evidence>
<dbReference type="KEGG" id="dci:103517861"/>
<gene>
    <name evidence="7" type="primary">LOC103517861</name>
</gene>